<dbReference type="Gene3D" id="3.40.50.720">
    <property type="entry name" value="NAD(P)-binding Rossmann-like Domain"/>
    <property type="match status" value="1"/>
</dbReference>
<evidence type="ECO:0000259" key="2">
    <source>
        <dbReference type="SMART" id="SM00822"/>
    </source>
</evidence>
<proteinExistence type="inferred from homology"/>
<organism evidence="3 4">
    <name type="scientific">Thiohalomonas denitrificans</name>
    <dbReference type="NCBI Taxonomy" id="415747"/>
    <lineage>
        <taxon>Bacteria</taxon>
        <taxon>Pseudomonadati</taxon>
        <taxon>Pseudomonadota</taxon>
        <taxon>Gammaproteobacteria</taxon>
        <taxon>Thiohalomonadales</taxon>
        <taxon>Thiohalomonadaceae</taxon>
        <taxon>Thiohalomonas</taxon>
    </lineage>
</organism>
<dbReference type="Pfam" id="PF01370">
    <property type="entry name" value="Epimerase"/>
    <property type="match status" value="1"/>
</dbReference>
<dbReference type="SMART" id="SM00822">
    <property type="entry name" value="PKS_KR"/>
    <property type="match status" value="1"/>
</dbReference>
<name>A0A1G5R050_9GAMM</name>
<reference evidence="3 4" key="1">
    <citation type="submission" date="2016-10" db="EMBL/GenBank/DDBJ databases">
        <authorList>
            <person name="de Groot N.N."/>
        </authorList>
    </citation>
    <scope>NUCLEOTIDE SEQUENCE [LARGE SCALE GENOMIC DNA]</scope>
    <source>
        <strain evidence="3 4">HLD2</strain>
    </source>
</reference>
<dbReference type="EMBL" id="FMWD01000014">
    <property type="protein sequence ID" value="SCZ67218.1"/>
    <property type="molecule type" value="Genomic_DNA"/>
</dbReference>
<dbReference type="OrthoDB" id="9801056at2"/>
<dbReference type="InterPro" id="IPR050177">
    <property type="entry name" value="Lipid_A_modif_metabolic_enz"/>
</dbReference>
<dbReference type="PANTHER" id="PTHR43245">
    <property type="entry name" value="BIFUNCTIONAL POLYMYXIN RESISTANCE PROTEIN ARNA"/>
    <property type="match status" value="1"/>
</dbReference>
<evidence type="ECO:0000256" key="1">
    <source>
        <dbReference type="ARBA" id="ARBA00006484"/>
    </source>
</evidence>
<dbReference type="SUPFAM" id="SSF51735">
    <property type="entry name" value="NAD(P)-binding Rossmann-fold domains"/>
    <property type="match status" value="1"/>
</dbReference>
<dbReference type="InterPro" id="IPR057326">
    <property type="entry name" value="KR_dom"/>
</dbReference>
<dbReference type="STRING" id="415747.SAMN03097708_03099"/>
<dbReference type="CDD" id="cd05232">
    <property type="entry name" value="UDP_G4E_4_SDR_e"/>
    <property type="match status" value="1"/>
</dbReference>
<sequence>MSTVLVTGATGFLGGSVLRKLTAEGKPAVVAVRSSTAVLSAEVPMVQVGDLTPEANWREALNEVDVVVHAAARVHVMHETATDALAVFREVNVEGTLNLARQAADAGVRRLVFISSIKVNGEQTAPGQVFGADDKPLPQDPYGVSKWEAEERLMELADESGMEVVCIRPSLVYGPGVKANFLSMMRWVAKGVPLPLGAIHNQRSLVALDNLVDLIITCIDHPAAANQTFLAGDGEDLSTTELLRRLGDALGKPARLLPVPVWVLEAGAAMVGKQAVARRLCGSLQVDISKARDVLGWTPPVSVDEALRETAREFKSKQRC</sequence>
<feature type="domain" description="Ketoreductase" evidence="2">
    <location>
        <begin position="2"/>
        <end position="141"/>
    </location>
</feature>
<dbReference type="PANTHER" id="PTHR43245:SF58">
    <property type="entry name" value="BLL5923 PROTEIN"/>
    <property type="match status" value="1"/>
</dbReference>
<dbReference type="InterPro" id="IPR001509">
    <property type="entry name" value="Epimerase_deHydtase"/>
</dbReference>
<gene>
    <name evidence="3" type="ORF">SAMN03097708_03099</name>
</gene>
<dbReference type="InterPro" id="IPR036291">
    <property type="entry name" value="NAD(P)-bd_dom_sf"/>
</dbReference>
<accession>A0A1G5R050</accession>
<dbReference type="RefSeq" id="WP_092998985.1">
    <property type="nucleotide sequence ID" value="NZ_FMWD01000014.1"/>
</dbReference>
<comment type="similarity">
    <text evidence="1">Belongs to the short-chain dehydrogenases/reductases (SDR) family.</text>
</comment>
<dbReference type="Proteomes" id="UP000199648">
    <property type="component" value="Unassembled WGS sequence"/>
</dbReference>
<keyword evidence="4" id="KW-1185">Reference proteome</keyword>
<evidence type="ECO:0000313" key="4">
    <source>
        <dbReference type="Proteomes" id="UP000199648"/>
    </source>
</evidence>
<dbReference type="AlphaFoldDB" id="A0A1G5R050"/>
<evidence type="ECO:0000313" key="3">
    <source>
        <dbReference type="EMBL" id="SCZ67218.1"/>
    </source>
</evidence>
<protein>
    <submittedName>
        <fullName evidence="3">Nucleoside-diphosphate-sugar epimerase</fullName>
    </submittedName>
</protein>